<accession>A0A941EPP7</accession>
<dbReference type="InterPro" id="IPR016024">
    <property type="entry name" value="ARM-type_fold"/>
</dbReference>
<organism evidence="1 2">
    <name type="scientific">Actinospica durhamensis</name>
    <dbReference type="NCBI Taxonomy" id="1508375"/>
    <lineage>
        <taxon>Bacteria</taxon>
        <taxon>Bacillati</taxon>
        <taxon>Actinomycetota</taxon>
        <taxon>Actinomycetes</taxon>
        <taxon>Catenulisporales</taxon>
        <taxon>Actinospicaceae</taxon>
        <taxon>Actinospica</taxon>
    </lineage>
</organism>
<dbReference type="Pfam" id="PF03130">
    <property type="entry name" value="HEAT_PBS"/>
    <property type="match status" value="1"/>
</dbReference>
<dbReference type="InterPro" id="IPR011989">
    <property type="entry name" value="ARM-like"/>
</dbReference>
<proteinExistence type="predicted"/>
<evidence type="ECO:0000313" key="2">
    <source>
        <dbReference type="Proteomes" id="UP000675781"/>
    </source>
</evidence>
<name>A0A941EPP7_9ACTN</name>
<comment type="caution">
    <text evidence="1">The sequence shown here is derived from an EMBL/GenBank/DDBJ whole genome shotgun (WGS) entry which is preliminary data.</text>
</comment>
<dbReference type="Proteomes" id="UP000675781">
    <property type="component" value="Unassembled WGS sequence"/>
</dbReference>
<gene>
    <name evidence="1" type="ORF">KDL01_17200</name>
</gene>
<dbReference type="AlphaFoldDB" id="A0A941EPP7"/>
<dbReference type="SUPFAM" id="SSF48371">
    <property type="entry name" value="ARM repeat"/>
    <property type="match status" value="1"/>
</dbReference>
<sequence length="696" mass="74800">MLLGLADIDWSSMHHAYGTAEEVPELLEQLASPDADVRGKALSRFYSAVHHQGDVMNCTVATLPFLLDLAGDFATPDRPAIVALLVSIGEAAIYGYGRNYIDYDGVTPSNCDSGADLLREHAPTFIAYAADGEQRMRRAAIPALAWFIDDAPRAAGLIQARLTPEADTMERLLVLETMAVLAERLPAAVDTAVAWFDVLAADPDLGPEIRLAALAQRTRCSRDRIGPHVIPTAVALIREIADEPTTSEQWAGPPREKTPVTNAPPQIADAFAQLDHFSSVYAPTTDVLRTFHKALGARVAERTALLTAQTASRDAGTRLDAVRMACDLMKGFRGDHSALISLVAGQLDTPEFQVAAEAAAALESCQVIAEPARDALAEHVARQEAIRGPLVWAAPDPHLRRAHQNAVRALARLGDDRAVPHILAALEQDVDTWRAVGVAGCLPQAADRLTPHLCRLLGGAALSAPPFDGGTQDLLTALRRLNEPTTLPTILEFLTEAVQAEQWSVAGIALTTVAAFGSSAQDALPIVRSLTSCSDGHVRSAAVQALWAIGVGESEILPLVLEPLQGTTSFWIRDAGEILTQIDRDAACAAVPRLRELLTNNYVWTRIFAASTLWDVAGEPEAQAVLDTLEEAWVKNGYTRDFVAQVMKRMGPSATPMLPRLVEELAETRRCGGLGVGISRDEDLQRDIGDLIAQLA</sequence>
<dbReference type="InterPro" id="IPR004155">
    <property type="entry name" value="PBS_lyase_HEAT"/>
</dbReference>
<keyword evidence="2" id="KW-1185">Reference proteome</keyword>
<protein>
    <recommendedName>
        <fullName evidence="3">HEAT repeat domain-containing protein</fullName>
    </recommendedName>
</protein>
<evidence type="ECO:0008006" key="3">
    <source>
        <dbReference type="Google" id="ProtNLM"/>
    </source>
</evidence>
<dbReference type="RefSeq" id="WP_212529529.1">
    <property type="nucleotide sequence ID" value="NZ_JAGSOG010000079.1"/>
</dbReference>
<dbReference type="EMBL" id="JAGSOG010000079">
    <property type="protein sequence ID" value="MBR7835015.1"/>
    <property type="molecule type" value="Genomic_DNA"/>
</dbReference>
<evidence type="ECO:0000313" key="1">
    <source>
        <dbReference type="EMBL" id="MBR7835015.1"/>
    </source>
</evidence>
<dbReference type="SMART" id="SM00567">
    <property type="entry name" value="EZ_HEAT"/>
    <property type="match status" value="4"/>
</dbReference>
<reference evidence="1" key="1">
    <citation type="submission" date="2021-04" db="EMBL/GenBank/DDBJ databases">
        <title>Genome based classification of Actinospica acidithermotolerans sp. nov., an actinobacterium isolated from an Indonesian hot spring.</title>
        <authorList>
            <person name="Kusuma A.B."/>
            <person name="Putra K.E."/>
            <person name="Nafisah S."/>
            <person name="Loh J."/>
            <person name="Nouioui I."/>
            <person name="Goodfellow M."/>
        </authorList>
    </citation>
    <scope>NUCLEOTIDE SEQUENCE</scope>
    <source>
        <strain evidence="1">CSCA 57</strain>
    </source>
</reference>
<dbReference type="Gene3D" id="1.25.10.10">
    <property type="entry name" value="Leucine-rich Repeat Variant"/>
    <property type="match status" value="3"/>
</dbReference>